<protein>
    <recommendedName>
        <fullName evidence="1">HTH lacI-type domain-containing protein</fullName>
    </recommendedName>
</protein>
<dbReference type="GO" id="GO:0006355">
    <property type="term" value="P:regulation of DNA-templated transcription"/>
    <property type="evidence" value="ECO:0007669"/>
    <property type="project" value="InterPro"/>
</dbReference>
<dbReference type="EMBL" id="AP019514">
    <property type="protein sequence ID" value="BBI62668.1"/>
    <property type="molecule type" value="Genomic_DNA"/>
</dbReference>
<dbReference type="Gene3D" id="1.10.260.40">
    <property type="entry name" value="lambda repressor-like DNA-binding domains"/>
    <property type="match status" value="1"/>
</dbReference>
<dbReference type="PRINTS" id="PR00036">
    <property type="entry name" value="HTHLACI"/>
</dbReference>
<dbReference type="GO" id="GO:0003677">
    <property type="term" value="F:DNA binding"/>
    <property type="evidence" value="ECO:0007669"/>
    <property type="project" value="InterPro"/>
</dbReference>
<dbReference type="InterPro" id="IPR010982">
    <property type="entry name" value="Lambda_DNA-bd_dom_sf"/>
</dbReference>
<dbReference type="SMART" id="SM00354">
    <property type="entry name" value="HTH_LACI"/>
    <property type="match status" value="1"/>
</dbReference>
<dbReference type="KEGG" id="hsr:HSBAA_39740"/>
<dbReference type="InterPro" id="IPR000843">
    <property type="entry name" value="HTH_LacI"/>
</dbReference>
<dbReference type="AlphaFoldDB" id="A0A455UE94"/>
<proteinExistence type="predicted"/>
<dbReference type="PROSITE" id="PS00356">
    <property type="entry name" value="HTH_LACI_1"/>
    <property type="match status" value="1"/>
</dbReference>
<evidence type="ECO:0000259" key="1">
    <source>
        <dbReference type="PROSITE" id="PS50932"/>
    </source>
</evidence>
<dbReference type="Proteomes" id="UP000320231">
    <property type="component" value="Chromosome"/>
</dbReference>
<dbReference type="SUPFAM" id="SSF47413">
    <property type="entry name" value="lambda repressor-like DNA-binding domains"/>
    <property type="match status" value="1"/>
</dbReference>
<dbReference type="Pfam" id="PF00356">
    <property type="entry name" value="LacI"/>
    <property type="match status" value="1"/>
</dbReference>
<sequence>MTLADIARLAGVSRTTASYVINGQAEQRRISAATIEKSNDGGSPASLSH</sequence>
<feature type="domain" description="HTH lacI-type" evidence="1">
    <location>
        <begin position="1"/>
        <end position="37"/>
    </location>
</feature>
<evidence type="ECO:0000313" key="3">
    <source>
        <dbReference type="Proteomes" id="UP000320231"/>
    </source>
</evidence>
<evidence type="ECO:0000313" key="2">
    <source>
        <dbReference type="EMBL" id="BBI62668.1"/>
    </source>
</evidence>
<organism evidence="2 3">
    <name type="scientific">Vreelandella sulfidaeris</name>
    <dbReference type="NCBI Taxonomy" id="115553"/>
    <lineage>
        <taxon>Bacteria</taxon>
        <taxon>Pseudomonadati</taxon>
        <taxon>Pseudomonadota</taxon>
        <taxon>Gammaproteobacteria</taxon>
        <taxon>Oceanospirillales</taxon>
        <taxon>Halomonadaceae</taxon>
        <taxon>Vreelandella</taxon>
    </lineage>
</organism>
<dbReference type="PROSITE" id="PS50932">
    <property type="entry name" value="HTH_LACI_2"/>
    <property type="match status" value="1"/>
</dbReference>
<accession>A0A455UE94</accession>
<reference evidence="2 3" key="1">
    <citation type="journal article" date="2019" name="Microbiol. Resour. Announc.">
        <title>Complete Genome Sequence of Halomonas sulfidaeris Strain Esulfide1 Isolated from a Metal Sulfide Rock at a Depth of 2,200 Meters, Obtained Using Nanopore Sequencing.</title>
        <authorList>
            <person name="Saito M."/>
            <person name="Nishigata A."/>
            <person name="Galipon J."/>
            <person name="Arakawa K."/>
        </authorList>
    </citation>
    <scope>NUCLEOTIDE SEQUENCE [LARGE SCALE GENOMIC DNA]</scope>
    <source>
        <strain evidence="2 3">ATCC BAA-803</strain>
    </source>
</reference>
<gene>
    <name evidence="2" type="ORF">HSBAA_39740</name>
</gene>
<name>A0A455UE94_9GAMM</name>